<gene>
    <name evidence="1" type="ORF">GCM10009665_29030</name>
</gene>
<reference evidence="1 2" key="1">
    <citation type="journal article" date="2019" name="Int. J. Syst. Evol. Microbiol.">
        <title>The Global Catalogue of Microorganisms (GCM) 10K type strain sequencing project: providing services to taxonomists for standard genome sequencing and annotation.</title>
        <authorList>
            <consortium name="The Broad Institute Genomics Platform"/>
            <consortium name="The Broad Institute Genome Sequencing Center for Infectious Disease"/>
            <person name="Wu L."/>
            <person name="Ma J."/>
        </authorList>
    </citation>
    <scope>NUCLEOTIDE SEQUENCE [LARGE SCALE GENOMIC DNA]</scope>
    <source>
        <strain evidence="1 2">JCM 13004</strain>
    </source>
</reference>
<evidence type="ECO:0000313" key="1">
    <source>
        <dbReference type="EMBL" id="GAA1237106.1"/>
    </source>
</evidence>
<accession>A0ABN1W650</accession>
<sequence length="75" mass="7763">MHPVLERFGVQADAHGMGEEPRLAERHGLGEFVPDAVGRAADGDLAAVPVDQKVDRDAGLRVGPGPRAGGVVVRG</sequence>
<dbReference type="EMBL" id="BAAALF010000041">
    <property type="protein sequence ID" value="GAA1237106.1"/>
    <property type="molecule type" value="Genomic_DNA"/>
</dbReference>
<protein>
    <submittedName>
        <fullName evidence="1">Uncharacterized protein</fullName>
    </submittedName>
</protein>
<comment type="caution">
    <text evidence="1">The sequence shown here is derived from an EMBL/GenBank/DDBJ whole genome shotgun (WGS) entry which is preliminary data.</text>
</comment>
<evidence type="ECO:0000313" key="2">
    <source>
        <dbReference type="Proteomes" id="UP001500037"/>
    </source>
</evidence>
<dbReference type="Proteomes" id="UP001500037">
    <property type="component" value="Unassembled WGS sequence"/>
</dbReference>
<organism evidence="1 2">
    <name type="scientific">Kitasatospora nipponensis</name>
    <dbReference type="NCBI Taxonomy" id="258049"/>
    <lineage>
        <taxon>Bacteria</taxon>
        <taxon>Bacillati</taxon>
        <taxon>Actinomycetota</taxon>
        <taxon>Actinomycetes</taxon>
        <taxon>Kitasatosporales</taxon>
        <taxon>Streptomycetaceae</taxon>
        <taxon>Kitasatospora</taxon>
    </lineage>
</organism>
<keyword evidence="2" id="KW-1185">Reference proteome</keyword>
<proteinExistence type="predicted"/>
<name>A0ABN1W650_9ACTN</name>